<evidence type="ECO:0000256" key="1">
    <source>
        <dbReference type="ARBA" id="ARBA00010702"/>
    </source>
</evidence>
<organism evidence="3 4">
    <name type="scientific">Paenibacillus anseongense</name>
    <dbReference type="NCBI Taxonomy" id="2682845"/>
    <lineage>
        <taxon>Bacteria</taxon>
        <taxon>Bacillati</taxon>
        <taxon>Bacillota</taxon>
        <taxon>Bacilli</taxon>
        <taxon>Bacillales</taxon>
        <taxon>Paenibacillaceae</taxon>
        <taxon>Paenibacillus</taxon>
    </lineage>
</organism>
<protein>
    <recommendedName>
        <fullName evidence="5">ADP-ribosylglycohydrolase family protein</fullName>
    </recommendedName>
</protein>
<dbReference type="InterPro" id="IPR050792">
    <property type="entry name" value="ADP-ribosylglycohydrolase"/>
</dbReference>
<dbReference type="Pfam" id="PF03747">
    <property type="entry name" value="ADP_ribosyl_GH"/>
    <property type="match status" value="1"/>
</dbReference>
<dbReference type="Gene3D" id="1.10.4080.10">
    <property type="entry name" value="ADP-ribosylation/Crystallin J1"/>
    <property type="match status" value="1"/>
</dbReference>
<evidence type="ECO:0000313" key="3">
    <source>
        <dbReference type="EMBL" id="MVQ37257.1"/>
    </source>
</evidence>
<dbReference type="RefSeq" id="WP_157321749.1">
    <property type="nucleotide sequence ID" value="NZ_WSEM01000016.1"/>
</dbReference>
<dbReference type="PANTHER" id="PTHR16222">
    <property type="entry name" value="ADP-RIBOSYLGLYCOHYDROLASE"/>
    <property type="match status" value="1"/>
</dbReference>
<keyword evidence="4" id="KW-1185">Reference proteome</keyword>
<evidence type="ECO:0000256" key="2">
    <source>
        <dbReference type="ARBA" id="ARBA00022801"/>
    </source>
</evidence>
<dbReference type="InterPro" id="IPR036705">
    <property type="entry name" value="Ribosyl_crysJ1_sf"/>
</dbReference>
<dbReference type="PANTHER" id="PTHR16222:SF24">
    <property type="entry name" value="ADP-RIBOSYLHYDROLASE ARH3"/>
    <property type="match status" value="1"/>
</dbReference>
<evidence type="ECO:0008006" key="5">
    <source>
        <dbReference type="Google" id="ProtNLM"/>
    </source>
</evidence>
<dbReference type="EMBL" id="WSEM01000016">
    <property type="protein sequence ID" value="MVQ37257.1"/>
    <property type="molecule type" value="Genomic_DNA"/>
</dbReference>
<evidence type="ECO:0000313" key="4">
    <source>
        <dbReference type="Proteomes" id="UP000467637"/>
    </source>
</evidence>
<gene>
    <name evidence="3" type="ORF">GON05_21805</name>
</gene>
<accession>A0ABW9UAU4</accession>
<dbReference type="SUPFAM" id="SSF101478">
    <property type="entry name" value="ADP-ribosylglycohydrolase"/>
    <property type="match status" value="1"/>
</dbReference>
<proteinExistence type="inferred from homology"/>
<dbReference type="InterPro" id="IPR005502">
    <property type="entry name" value="Ribosyl_crysJ1"/>
</dbReference>
<comment type="caution">
    <text evidence="3">The sequence shown here is derived from an EMBL/GenBank/DDBJ whole genome shotgun (WGS) entry which is preliminary data.</text>
</comment>
<reference evidence="3 4" key="1">
    <citation type="submission" date="2019-12" db="EMBL/GenBank/DDBJ databases">
        <authorList>
            <person name="Huq M.A."/>
        </authorList>
    </citation>
    <scope>NUCLEOTIDE SEQUENCE [LARGE SCALE GENOMIC DNA]</scope>
    <source>
        <strain evidence="3 4">MAH-34</strain>
    </source>
</reference>
<keyword evidence="2" id="KW-0378">Hydrolase</keyword>
<name>A0ABW9UAU4_9BACL</name>
<sequence>MHSQNKVQTIDKYMGSMLGAMIGDALGWVYEDRGMNTNKKDFIQKNFISWNRKSGGRYQPHQEEISAGSYSDDTQLIFATARSLGYKNWFSHFVKVELPAWLVYERGGGGATKRAADTWSSGNPPWKVDKQNLDDVKRYFEAGGNGVTMRIMPHVFFCRGRIEELTNQVFLNGIATHGHPRALLSAIVYAWALHYLVEKESSLDYGELIAYLIENKMRWSQFPKVNNIKEWQDTAFNITNGQYMKTWEETANEIVVGLELSQKAIKRGLLDSKMDTLTKLNCFDKKTRGAGTVATLVAIYMASKYAADPSAAIMDLASMDNADTDTNASMAGALLGAIHGTEWIQPEWFLVQDYSYARTLVNNMGKTIYEDVNERLWHWSDNKKFKEKIANLKNEKEEFSFGPFSSLKLIEKINNKSSTNKIDVNTYKFSSVEGQTFYVKVIKKIDVNHELIVDKPFVNVKQNAEEIFINLNGKDFEYLSKILPPRVTVSTVFNIFSEILKEKSVSSDVTSSDLNLMVTKYVSKSLGEKSVQDLVAFIKSKMK</sequence>
<comment type="similarity">
    <text evidence="1">Belongs to the ADP-ribosylglycohydrolase family.</text>
</comment>
<dbReference type="Proteomes" id="UP000467637">
    <property type="component" value="Unassembled WGS sequence"/>
</dbReference>